<reference evidence="2" key="1">
    <citation type="submission" date="2023-06" db="EMBL/GenBank/DDBJ databases">
        <title>Genome-scale phylogeny and comparative genomics of the fungal order Sordariales.</title>
        <authorList>
            <consortium name="Lawrence Berkeley National Laboratory"/>
            <person name="Hensen N."/>
            <person name="Bonometti L."/>
            <person name="Westerberg I."/>
            <person name="Brannstrom I.O."/>
            <person name="Guillou S."/>
            <person name="Cros-Aarteil S."/>
            <person name="Calhoun S."/>
            <person name="Haridas S."/>
            <person name="Kuo A."/>
            <person name="Mondo S."/>
            <person name="Pangilinan J."/>
            <person name="Riley R."/>
            <person name="LaButti K."/>
            <person name="Andreopoulos B."/>
            <person name="Lipzen A."/>
            <person name="Chen C."/>
            <person name="Yanf M."/>
            <person name="Daum C."/>
            <person name="Ng V."/>
            <person name="Clum A."/>
            <person name="Steindorff A."/>
            <person name="Ohm R."/>
            <person name="Martin F."/>
            <person name="Silar P."/>
            <person name="Natvig D."/>
            <person name="Lalanne C."/>
            <person name="Gautier V."/>
            <person name="Ament-velasquez S.L."/>
            <person name="Kruys A."/>
            <person name="Hutchinson M.I."/>
            <person name="Powell A.J."/>
            <person name="Barry K."/>
            <person name="Miller A.N."/>
            <person name="Grigoriev I.V."/>
            <person name="Debuchy R."/>
            <person name="Gladieux P."/>
            <person name="Thoren M.H."/>
            <person name="Johannesson H."/>
        </authorList>
    </citation>
    <scope>NUCLEOTIDE SEQUENCE</scope>
    <source>
        <strain evidence="2">SMH3187-1</strain>
    </source>
</reference>
<feature type="compositionally biased region" description="Polar residues" evidence="1">
    <location>
        <begin position="442"/>
        <end position="452"/>
    </location>
</feature>
<dbReference type="Proteomes" id="UP001172155">
    <property type="component" value="Unassembled WGS sequence"/>
</dbReference>
<protein>
    <submittedName>
        <fullName evidence="2">Uncharacterized protein</fullName>
    </submittedName>
</protein>
<evidence type="ECO:0000313" key="3">
    <source>
        <dbReference type="Proteomes" id="UP001172155"/>
    </source>
</evidence>
<dbReference type="AlphaFoldDB" id="A0AA40EL56"/>
<gene>
    <name evidence="2" type="ORF">B0T18DRAFT_228981</name>
</gene>
<feature type="region of interest" description="Disordered" evidence="1">
    <location>
        <begin position="49"/>
        <end position="107"/>
    </location>
</feature>
<feature type="region of interest" description="Disordered" evidence="1">
    <location>
        <begin position="318"/>
        <end position="352"/>
    </location>
</feature>
<dbReference type="EMBL" id="JAUKUD010000006">
    <property type="protein sequence ID" value="KAK0741333.1"/>
    <property type="molecule type" value="Genomic_DNA"/>
</dbReference>
<dbReference type="PANTHER" id="PTHR37538">
    <property type="entry name" value="BTB DOMAIN-CONTAINING PROTEIN"/>
    <property type="match status" value="1"/>
</dbReference>
<accession>A0AA40EL56</accession>
<organism evidence="2 3">
    <name type="scientific">Schizothecium vesticola</name>
    <dbReference type="NCBI Taxonomy" id="314040"/>
    <lineage>
        <taxon>Eukaryota</taxon>
        <taxon>Fungi</taxon>
        <taxon>Dikarya</taxon>
        <taxon>Ascomycota</taxon>
        <taxon>Pezizomycotina</taxon>
        <taxon>Sordariomycetes</taxon>
        <taxon>Sordariomycetidae</taxon>
        <taxon>Sordariales</taxon>
        <taxon>Schizotheciaceae</taxon>
        <taxon>Schizothecium</taxon>
    </lineage>
</organism>
<dbReference type="PANTHER" id="PTHR37538:SF1">
    <property type="entry name" value="BTB DOMAIN-CONTAINING PROTEIN"/>
    <property type="match status" value="1"/>
</dbReference>
<feature type="region of interest" description="Disordered" evidence="1">
    <location>
        <begin position="503"/>
        <end position="660"/>
    </location>
</feature>
<evidence type="ECO:0000313" key="2">
    <source>
        <dbReference type="EMBL" id="KAK0741333.1"/>
    </source>
</evidence>
<name>A0AA40EL56_9PEZI</name>
<keyword evidence="3" id="KW-1185">Reference proteome</keyword>
<proteinExistence type="predicted"/>
<evidence type="ECO:0000256" key="1">
    <source>
        <dbReference type="SAM" id="MobiDB-lite"/>
    </source>
</evidence>
<comment type="caution">
    <text evidence="2">The sequence shown here is derived from an EMBL/GenBank/DDBJ whole genome shotgun (WGS) entry which is preliminary data.</text>
</comment>
<feature type="region of interest" description="Disordered" evidence="1">
    <location>
        <begin position="436"/>
        <end position="491"/>
    </location>
</feature>
<sequence>MGQHHQAYIMPFPCGLSVYSENITVEAATLLALTLLITTSLIVTASMARKRSNKSGSATRPPLVPGQHTAGEPPASVAGSDSPVPAAAAPPAPKHTDSRPVASPYGSSPCHVPFASPLTVPKDILLKSPRLHAAFENQLPELPEIPDDVGHILAHFLHTGTYESLRPKETDPQTRQVEELRTSIRAYSAARAYELPKLMRLAEKRIEKYGDGLSLPNLLEVTRDAHPTLSETDTWFLGYLKSRIRPHLQDPKSLLGSNMLDQISSILSPNRVLLRTVLEMFCERMEDRAETPVLEGHAAVVAPPSPPATPSVLQIRSRAIPRTDSPPQRKRSVTPWPSADEATPEPSPMPKRQMIAEPMSREPILSEPVLAEPVPLQSVESQIKAAIQADIKPVVVEDMTAHPWAPVAAPTTPVRQVRSMERHDSAKYMPSTPELDALKNLESPSGTVSDSEPTPFKIPRARQPLLRQVDSGFWDSPIEQEPASRSLSSSILEVEPEYVDVKTPGAVHELASEATPQQDRGAGVHTRDFATPEPAAATLKTEQQEAPLAPEVSSKDPLDTFPDSEAETLSDSKLLDRIAEEDDAAMAKAQESDKPVVAADLDAHPTLEPHAVAAHFHALPHDAEPPRPADAADPEPSVVDPSAPAVAQSARQPAVQDEQPVDVAVVEAQDGRPEPVGAPVPRPEHLDAKDIVVGRQPEAAAAPKDHVVAEPERQRSWRKRLSLRVLGRKSA</sequence>
<feature type="compositionally biased region" description="Low complexity" evidence="1">
    <location>
        <begin position="73"/>
        <end position="87"/>
    </location>
</feature>